<evidence type="ECO:0000313" key="2">
    <source>
        <dbReference type="Proteomes" id="UP000323597"/>
    </source>
</evidence>
<gene>
    <name evidence="1" type="ORF">E1A91_A07G105400v1</name>
</gene>
<protein>
    <submittedName>
        <fullName evidence="1">Uncharacterized protein</fullName>
    </submittedName>
</protein>
<reference evidence="1 2" key="1">
    <citation type="submission" date="2019-07" db="EMBL/GenBank/DDBJ databases">
        <title>WGS assembly of Gossypium mustelinum.</title>
        <authorList>
            <person name="Chen Z.J."/>
            <person name="Sreedasyam A."/>
            <person name="Ando A."/>
            <person name="Song Q."/>
            <person name="De L."/>
            <person name="Hulse-Kemp A."/>
            <person name="Ding M."/>
            <person name="Ye W."/>
            <person name="Kirkbride R."/>
            <person name="Jenkins J."/>
            <person name="Plott C."/>
            <person name="Lovell J."/>
            <person name="Lin Y.-M."/>
            <person name="Vaughn R."/>
            <person name="Liu B."/>
            <person name="Li W."/>
            <person name="Simpson S."/>
            <person name="Scheffler B."/>
            <person name="Saski C."/>
            <person name="Grover C."/>
            <person name="Hu G."/>
            <person name="Conover J."/>
            <person name="Carlson J."/>
            <person name="Shu S."/>
            <person name="Boston L."/>
            <person name="Williams M."/>
            <person name="Peterson D."/>
            <person name="Mcgee K."/>
            <person name="Jones D."/>
            <person name="Wendel J."/>
            <person name="Stelly D."/>
            <person name="Grimwood J."/>
            <person name="Schmutz J."/>
        </authorList>
    </citation>
    <scope>NUCLEOTIDE SEQUENCE [LARGE SCALE GENOMIC DNA]</scope>
    <source>
        <strain evidence="1">1408120.09</strain>
    </source>
</reference>
<accession>A0A5D2YJN9</accession>
<keyword evidence="2" id="KW-1185">Reference proteome</keyword>
<dbReference type="Proteomes" id="UP000323597">
    <property type="component" value="Chromosome A07"/>
</dbReference>
<dbReference type="EMBL" id="CM017642">
    <property type="protein sequence ID" value="TYJ26229.1"/>
    <property type="molecule type" value="Genomic_DNA"/>
</dbReference>
<proteinExistence type="predicted"/>
<organism evidence="1 2">
    <name type="scientific">Gossypium mustelinum</name>
    <name type="common">Cotton</name>
    <name type="synonym">Gossypium caicoense</name>
    <dbReference type="NCBI Taxonomy" id="34275"/>
    <lineage>
        <taxon>Eukaryota</taxon>
        <taxon>Viridiplantae</taxon>
        <taxon>Streptophyta</taxon>
        <taxon>Embryophyta</taxon>
        <taxon>Tracheophyta</taxon>
        <taxon>Spermatophyta</taxon>
        <taxon>Magnoliopsida</taxon>
        <taxon>eudicotyledons</taxon>
        <taxon>Gunneridae</taxon>
        <taxon>Pentapetalae</taxon>
        <taxon>rosids</taxon>
        <taxon>malvids</taxon>
        <taxon>Malvales</taxon>
        <taxon>Malvaceae</taxon>
        <taxon>Malvoideae</taxon>
        <taxon>Gossypium</taxon>
    </lineage>
</organism>
<sequence>MVSDGLYAKVRSVGHALALGLRRTEARTWLYGVEGTWRLGLLRRKVGEALRVSVRVLIFRACWAINSWV</sequence>
<name>A0A5D2YJN9_GOSMU</name>
<evidence type="ECO:0000313" key="1">
    <source>
        <dbReference type="EMBL" id="TYJ26229.1"/>
    </source>
</evidence>
<dbReference type="AlphaFoldDB" id="A0A5D2YJN9"/>